<organism evidence="2 3">
    <name type="scientific">Mycena rosella</name>
    <name type="common">Pink bonnet</name>
    <name type="synonym">Agaricus rosellus</name>
    <dbReference type="NCBI Taxonomy" id="1033263"/>
    <lineage>
        <taxon>Eukaryota</taxon>
        <taxon>Fungi</taxon>
        <taxon>Dikarya</taxon>
        <taxon>Basidiomycota</taxon>
        <taxon>Agaricomycotina</taxon>
        <taxon>Agaricomycetes</taxon>
        <taxon>Agaricomycetidae</taxon>
        <taxon>Agaricales</taxon>
        <taxon>Marasmiineae</taxon>
        <taxon>Mycenaceae</taxon>
        <taxon>Mycena</taxon>
    </lineage>
</organism>
<name>A0AAD7C692_MYCRO</name>
<keyword evidence="1" id="KW-0732">Signal</keyword>
<gene>
    <name evidence="2" type="ORF">B0H17DRAFT_1149150</name>
</gene>
<feature type="chain" id="PRO_5042217124" evidence="1">
    <location>
        <begin position="27"/>
        <end position="160"/>
    </location>
</feature>
<evidence type="ECO:0000313" key="2">
    <source>
        <dbReference type="EMBL" id="KAJ7639933.1"/>
    </source>
</evidence>
<feature type="signal peptide" evidence="1">
    <location>
        <begin position="1"/>
        <end position="26"/>
    </location>
</feature>
<dbReference type="AlphaFoldDB" id="A0AAD7C692"/>
<evidence type="ECO:0000313" key="3">
    <source>
        <dbReference type="Proteomes" id="UP001221757"/>
    </source>
</evidence>
<accession>A0AAD7C692</accession>
<dbReference type="Proteomes" id="UP001221757">
    <property type="component" value="Unassembled WGS sequence"/>
</dbReference>
<keyword evidence="3" id="KW-1185">Reference proteome</keyword>
<sequence>MSSTVSLSHNIGLSAWLLSLPSQTSSDKRLDLARDWDQFLHPLVAKHFSTKFFQDAADRTTTFTDAEGRALDLGHTEPSYFVPDLLIMLKAEKDDSIEVPELDKGNLYFTLQKHPSGKWVISQTRVNLYGWIGNFTDYVMVEDLGPLVKMLEVLAAAEDE</sequence>
<comment type="caution">
    <text evidence="2">The sequence shown here is derived from an EMBL/GenBank/DDBJ whole genome shotgun (WGS) entry which is preliminary data.</text>
</comment>
<proteinExistence type="predicted"/>
<reference evidence="2" key="1">
    <citation type="submission" date="2023-03" db="EMBL/GenBank/DDBJ databases">
        <title>Massive genome expansion in bonnet fungi (Mycena s.s.) driven by repeated elements and novel gene families across ecological guilds.</title>
        <authorList>
            <consortium name="Lawrence Berkeley National Laboratory"/>
            <person name="Harder C.B."/>
            <person name="Miyauchi S."/>
            <person name="Viragh M."/>
            <person name="Kuo A."/>
            <person name="Thoen E."/>
            <person name="Andreopoulos B."/>
            <person name="Lu D."/>
            <person name="Skrede I."/>
            <person name="Drula E."/>
            <person name="Henrissat B."/>
            <person name="Morin E."/>
            <person name="Kohler A."/>
            <person name="Barry K."/>
            <person name="LaButti K."/>
            <person name="Morin E."/>
            <person name="Salamov A."/>
            <person name="Lipzen A."/>
            <person name="Mereny Z."/>
            <person name="Hegedus B."/>
            <person name="Baldrian P."/>
            <person name="Stursova M."/>
            <person name="Weitz H."/>
            <person name="Taylor A."/>
            <person name="Grigoriev I.V."/>
            <person name="Nagy L.G."/>
            <person name="Martin F."/>
            <person name="Kauserud H."/>
        </authorList>
    </citation>
    <scope>NUCLEOTIDE SEQUENCE</scope>
    <source>
        <strain evidence="2">CBHHK067</strain>
    </source>
</reference>
<dbReference type="EMBL" id="JARKIE010000437">
    <property type="protein sequence ID" value="KAJ7639933.1"/>
    <property type="molecule type" value="Genomic_DNA"/>
</dbReference>
<protein>
    <submittedName>
        <fullName evidence="2">Uncharacterized protein</fullName>
    </submittedName>
</protein>
<evidence type="ECO:0000256" key="1">
    <source>
        <dbReference type="SAM" id="SignalP"/>
    </source>
</evidence>